<feature type="compositionally biased region" description="Polar residues" evidence="1">
    <location>
        <begin position="10"/>
        <end position="22"/>
    </location>
</feature>
<feature type="region of interest" description="Disordered" evidence="1">
    <location>
        <begin position="1"/>
        <end position="22"/>
    </location>
</feature>
<name>A0A0E9TH63_ANGAN</name>
<accession>A0A0E9TH63</accession>
<evidence type="ECO:0000256" key="1">
    <source>
        <dbReference type="SAM" id="MobiDB-lite"/>
    </source>
</evidence>
<organism evidence="2">
    <name type="scientific">Anguilla anguilla</name>
    <name type="common">European freshwater eel</name>
    <name type="synonym">Muraena anguilla</name>
    <dbReference type="NCBI Taxonomy" id="7936"/>
    <lineage>
        <taxon>Eukaryota</taxon>
        <taxon>Metazoa</taxon>
        <taxon>Chordata</taxon>
        <taxon>Craniata</taxon>
        <taxon>Vertebrata</taxon>
        <taxon>Euteleostomi</taxon>
        <taxon>Actinopterygii</taxon>
        <taxon>Neopterygii</taxon>
        <taxon>Teleostei</taxon>
        <taxon>Anguilliformes</taxon>
        <taxon>Anguillidae</taxon>
        <taxon>Anguilla</taxon>
    </lineage>
</organism>
<evidence type="ECO:0000313" key="2">
    <source>
        <dbReference type="EMBL" id="JAH52777.1"/>
    </source>
</evidence>
<dbReference type="AlphaFoldDB" id="A0A0E9TH63"/>
<sequence>MITVHPFSDSDPNGSKLPSYSL</sequence>
<protein>
    <submittedName>
        <fullName evidence="2">Uncharacterized protein</fullName>
    </submittedName>
</protein>
<reference evidence="2" key="2">
    <citation type="journal article" date="2015" name="Fish Shellfish Immunol.">
        <title>Early steps in the European eel (Anguilla anguilla)-Vibrio vulnificus interaction in the gills: Role of the RtxA13 toxin.</title>
        <authorList>
            <person name="Callol A."/>
            <person name="Pajuelo D."/>
            <person name="Ebbesson L."/>
            <person name="Teles M."/>
            <person name="MacKenzie S."/>
            <person name="Amaro C."/>
        </authorList>
    </citation>
    <scope>NUCLEOTIDE SEQUENCE</scope>
</reference>
<reference evidence="2" key="1">
    <citation type="submission" date="2014-11" db="EMBL/GenBank/DDBJ databases">
        <authorList>
            <person name="Amaro Gonzalez C."/>
        </authorList>
    </citation>
    <scope>NUCLEOTIDE SEQUENCE</scope>
</reference>
<dbReference type="EMBL" id="GBXM01055800">
    <property type="protein sequence ID" value="JAH52777.1"/>
    <property type="molecule type" value="Transcribed_RNA"/>
</dbReference>
<proteinExistence type="predicted"/>